<dbReference type="PANTHER" id="PTHR43004:SF19">
    <property type="entry name" value="BINDING MONOOXYGENASE, PUTATIVE (JCVI)-RELATED"/>
    <property type="match status" value="1"/>
</dbReference>
<protein>
    <submittedName>
        <fullName evidence="7">FAD binding domain-containing protein</fullName>
    </submittedName>
</protein>
<evidence type="ECO:0000259" key="6">
    <source>
        <dbReference type="Pfam" id="PF01494"/>
    </source>
</evidence>
<dbReference type="Gene3D" id="3.30.70.2450">
    <property type="match status" value="1"/>
</dbReference>
<dbReference type="InterPro" id="IPR002938">
    <property type="entry name" value="FAD-bd"/>
</dbReference>
<dbReference type="PANTHER" id="PTHR43004">
    <property type="entry name" value="TRK SYSTEM POTASSIUM UPTAKE PROTEIN"/>
    <property type="match status" value="1"/>
</dbReference>
<dbReference type="GO" id="GO:0016709">
    <property type="term" value="F:oxidoreductase activity, acting on paired donors, with incorporation or reduction of molecular oxygen, NAD(P)H as one donor, and incorporation of one atom of oxygen"/>
    <property type="evidence" value="ECO:0007669"/>
    <property type="project" value="UniProtKB-ARBA"/>
</dbReference>
<dbReference type="SUPFAM" id="SSF51905">
    <property type="entry name" value="FAD/NAD(P)-binding domain"/>
    <property type="match status" value="1"/>
</dbReference>
<proteinExistence type="predicted"/>
<dbReference type="InterPro" id="IPR036188">
    <property type="entry name" value="FAD/NAD-bd_sf"/>
</dbReference>
<feature type="domain" description="FAD-binding" evidence="6">
    <location>
        <begin position="310"/>
        <end position="661"/>
    </location>
</feature>
<evidence type="ECO:0000256" key="5">
    <source>
        <dbReference type="SAM" id="MobiDB-lite"/>
    </source>
</evidence>
<evidence type="ECO:0000256" key="3">
    <source>
        <dbReference type="ARBA" id="ARBA00022827"/>
    </source>
</evidence>
<dbReference type="InterPro" id="IPR050641">
    <property type="entry name" value="RIFMO-like"/>
</dbReference>
<keyword evidence="3" id="KW-0274">FAD</keyword>
<feature type="region of interest" description="Disordered" evidence="5">
    <location>
        <begin position="230"/>
        <end position="270"/>
    </location>
</feature>
<keyword evidence="4" id="KW-0560">Oxidoreductase</keyword>
<keyword evidence="2" id="KW-0285">Flavoprotein</keyword>
<dbReference type="Gene3D" id="3.50.50.60">
    <property type="entry name" value="FAD/NAD(P)-binding domain"/>
    <property type="match status" value="1"/>
</dbReference>
<dbReference type="AlphaFoldDB" id="A0AAD7FL60"/>
<dbReference type="Proteomes" id="UP001221142">
    <property type="component" value="Unassembled WGS sequence"/>
</dbReference>
<dbReference type="Gene3D" id="3.40.30.120">
    <property type="match status" value="1"/>
</dbReference>
<dbReference type="GO" id="GO:0071949">
    <property type="term" value="F:FAD binding"/>
    <property type="evidence" value="ECO:0007669"/>
    <property type="project" value="InterPro"/>
</dbReference>
<keyword evidence="8" id="KW-1185">Reference proteome</keyword>
<name>A0AAD7FL60_9AGAR</name>
<dbReference type="PRINTS" id="PR00420">
    <property type="entry name" value="RNGMNOXGNASE"/>
</dbReference>
<evidence type="ECO:0000256" key="4">
    <source>
        <dbReference type="ARBA" id="ARBA00023002"/>
    </source>
</evidence>
<accession>A0AAD7FL60</accession>
<sequence>MTKTGLTSDEQSWCMQSTAAGTGPGSQLNSLQTGGYLQAPAPRGNRPDTAEYVLHEYGEDEDSWSTCTTVAILLHLLCLLSDLNRHFVWCSAEQTVAQGGAGILVSDGKILEGGTYLRRAARRTGQGLDRCETRWHSAHSLGFREVTMYCVEASGSGDVTEEVGEELLRAEKSMDADGSPTGPKEFASSIGLEEQYGVAAWQQFGEFEINPPIARKSTAHFAGTGTAGSYPAAPYEVGGAPDASGTRAASTSDPEEKCPRHTAQPRNARGGRSLRGRVIARVTGGADSEIKVHPVFWPLSCMDTSASPRILIVGAGPCGHTLALALLRNGILVRFIEKSPTPNIGQRGPGIMPRTLELFHFLGVLDRVYEKAIPVPQIRVYAPQQGFAVPLKTFHMSKPLDPTPSLPIRTPACIGQNLLESVLRTVLKEDYGCEVEFGSELVSLTQDADGVDATILHRSTGREEVTRFDYVVGTDGARGIVRKLLGLSFRGESRPEVNLIIGDIHIDGATSDGEMNGDCLGNPVVLQCVSAADGNPGLVALFMGTTLKDDYERLTTDQGALQTAIRNITGVKDLVVREVAWISQWKANIRMVDKFRDGRCFVAGDAAHIHSPTGGQGLNSSAHDAFNLGWKLALVQRGLAPESLLDSYNQERLPVVTEMLAATTQLLNRSVRATNEDVSHWDRGGPLFMLGVNYRWSPFVLDERFQGEEKIPADAYGVNSTDLRAGDRAPDAPGLKDFHSGKTGLRLFDVFDAARHTVLVFAAAPERYAGIMQVLARVPRDAVRCVIIVRGMHVDIRGPDMILDDTLGHAYSIYDVGDWNTVVVRPDGVIGAVVKSCQALERKPKAPTLGDNLAKAVDDALDNPIYTQSVASIDFPSLHWPPSFIDPDSSRTSQDAKERAYYAHIGLSVLCQVVFLILVDNVRNQPVGYAQAKVHLTPPSPTKQVLPRRYRKRFRITTSSPSSSPNWTPKPLNLWDGAQGFYAFFGVLWTTLSRETDRIATLTRPLFLPLLEAAGKVYLDNYAELMTEQETSESDDSKEDVYGVYDLADLFLDLSSGSYLINVNATTASETLLLWPLQVECTRRFPLYGFPTVLLTNLDDGDNVS</sequence>
<dbReference type="EMBL" id="JARKIF010000012">
    <property type="protein sequence ID" value="KAJ7625484.1"/>
    <property type="molecule type" value="Genomic_DNA"/>
</dbReference>
<evidence type="ECO:0000313" key="7">
    <source>
        <dbReference type="EMBL" id="KAJ7625484.1"/>
    </source>
</evidence>
<evidence type="ECO:0000256" key="1">
    <source>
        <dbReference type="ARBA" id="ARBA00001974"/>
    </source>
</evidence>
<organism evidence="7 8">
    <name type="scientific">Roridomyces roridus</name>
    <dbReference type="NCBI Taxonomy" id="1738132"/>
    <lineage>
        <taxon>Eukaryota</taxon>
        <taxon>Fungi</taxon>
        <taxon>Dikarya</taxon>
        <taxon>Basidiomycota</taxon>
        <taxon>Agaricomycotina</taxon>
        <taxon>Agaricomycetes</taxon>
        <taxon>Agaricomycetidae</taxon>
        <taxon>Agaricales</taxon>
        <taxon>Marasmiineae</taxon>
        <taxon>Mycenaceae</taxon>
        <taxon>Roridomyces</taxon>
    </lineage>
</organism>
<dbReference type="Pfam" id="PF01494">
    <property type="entry name" value="FAD_binding_3"/>
    <property type="match status" value="1"/>
</dbReference>
<gene>
    <name evidence="7" type="ORF">FB45DRAFT_868717</name>
</gene>
<evidence type="ECO:0000313" key="8">
    <source>
        <dbReference type="Proteomes" id="UP001221142"/>
    </source>
</evidence>
<reference evidence="7" key="1">
    <citation type="submission" date="2023-03" db="EMBL/GenBank/DDBJ databases">
        <title>Massive genome expansion in bonnet fungi (Mycena s.s.) driven by repeated elements and novel gene families across ecological guilds.</title>
        <authorList>
            <consortium name="Lawrence Berkeley National Laboratory"/>
            <person name="Harder C.B."/>
            <person name="Miyauchi S."/>
            <person name="Viragh M."/>
            <person name="Kuo A."/>
            <person name="Thoen E."/>
            <person name="Andreopoulos B."/>
            <person name="Lu D."/>
            <person name="Skrede I."/>
            <person name="Drula E."/>
            <person name="Henrissat B."/>
            <person name="Morin E."/>
            <person name="Kohler A."/>
            <person name="Barry K."/>
            <person name="LaButti K."/>
            <person name="Morin E."/>
            <person name="Salamov A."/>
            <person name="Lipzen A."/>
            <person name="Mereny Z."/>
            <person name="Hegedus B."/>
            <person name="Baldrian P."/>
            <person name="Stursova M."/>
            <person name="Weitz H."/>
            <person name="Taylor A."/>
            <person name="Grigoriev I.V."/>
            <person name="Nagy L.G."/>
            <person name="Martin F."/>
            <person name="Kauserud H."/>
        </authorList>
    </citation>
    <scope>NUCLEOTIDE SEQUENCE</scope>
    <source>
        <strain evidence="7">9284</strain>
    </source>
</reference>
<comment type="cofactor">
    <cofactor evidence="1">
        <name>FAD</name>
        <dbReference type="ChEBI" id="CHEBI:57692"/>
    </cofactor>
</comment>
<evidence type="ECO:0000256" key="2">
    <source>
        <dbReference type="ARBA" id="ARBA00022630"/>
    </source>
</evidence>
<comment type="caution">
    <text evidence="7">The sequence shown here is derived from an EMBL/GenBank/DDBJ whole genome shotgun (WGS) entry which is preliminary data.</text>
</comment>